<dbReference type="OrthoDB" id="5598037at2759"/>
<dbReference type="AlphaFoldDB" id="A0A9W7ZSB1"/>
<feature type="compositionally biased region" description="Polar residues" evidence="1">
    <location>
        <begin position="56"/>
        <end position="69"/>
    </location>
</feature>
<evidence type="ECO:0000256" key="2">
    <source>
        <dbReference type="SAM" id="SignalP"/>
    </source>
</evidence>
<gene>
    <name evidence="3" type="ORF">IWQ60_009856</name>
</gene>
<keyword evidence="2" id="KW-0732">Signal</keyword>
<feature type="region of interest" description="Disordered" evidence="1">
    <location>
        <begin position="15"/>
        <end position="69"/>
    </location>
</feature>
<feature type="region of interest" description="Disordered" evidence="1">
    <location>
        <begin position="189"/>
        <end position="231"/>
    </location>
</feature>
<evidence type="ECO:0000256" key="1">
    <source>
        <dbReference type="SAM" id="MobiDB-lite"/>
    </source>
</evidence>
<keyword evidence="4" id="KW-1185">Reference proteome</keyword>
<organism evidence="3 4">
    <name type="scientific">Tieghemiomyces parasiticus</name>
    <dbReference type="NCBI Taxonomy" id="78921"/>
    <lineage>
        <taxon>Eukaryota</taxon>
        <taxon>Fungi</taxon>
        <taxon>Fungi incertae sedis</taxon>
        <taxon>Zoopagomycota</taxon>
        <taxon>Kickxellomycotina</taxon>
        <taxon>Dimargaritomycetes</taxon>
        <taxon>Dimargaritales</taxon>
        <taxon>Dimargaritaceae</taxon>
        <taxon>Tieghemiomyces</taxon>
    </lineage>
</organism>
<comment type="caution">
    <text evidence="3">The sequence shown here is derived from an EMBL/GenBank/DDBJ whole genome shotgun (WGS) entry which is preliminary data.</text>
</comment>
<dbReference type="EMBL" id="JANBPT010000870">
    <property type="protein sequence ID" value="KAJ1912021.1"/>
    <property type="molecule type" value="Genomic_DNA"/>
</dbReference>
<protein>
    <submittedName>
        <fullName evidence="3">Uncharacterized protein</fullName>
    </submittedName>
</protein>
<reference evidence="3" key="1">
    <citation type="submission" date="2022-07" db="EMBL/GenBank/DDBJ databases">
        <title>Phylogenomic reconstructions and comparative analyses of Kickxellomycotina fungi.</title>
        <authorList>
            <person name="Reynolds N.K."/>
            <person name="Stajich J.E."/>
            <person name="Barry K."/>
            <person name="Grigoriev I.V."/>
            <person name="Crous P."/>
            <person name="Smith M.E."/>
        </authorList>
    </citation>
    <scope>NUCLEOTIDE SEQUENCE</scope>
    <source>
        <strain evidence="3">RSA 861</strain>
    </source>
</reference>
<evidence type="ECO:0000313" key="3">
    <source>
        <dbReference type="EMBL" id="KAJ1912021.1"/>
    </source>
</evidence>
<proteinExistence type="predicted"/>
<feature type="signal peptide" evidence="2">
    <location>
        <begin position="1"/>
        <end position="17"/>
    </location>
</feature>
<feature type="chain" id="PRO_5040944478" evidence="2">
    <location>
        <begin position="18"/>
        <end position="312"/>
    </location>
</feature>
<name>A0A9W7ZSB1_9FUNG</name>
<feature type="compositionally biased region" description="Acidic residues" evidence="1">
    <location>
        <begin position="222"/>
        <end position="231"/>
    </location>
</feature>
<evidence type="ECO:0000313" key="4">
    <source>
        <dbReference type="Proteomes" id="UP001150569"/>
    </source>
</evidence>
<accession>A0A9W7ZSB1</accession>
<sequence>MEILSALLATCFGVSSGSGPRSRRRRAPSSVHDGLLTSSSDGLTTGHYMQAPPPTFTQHTSTAQSDRPTWSQRLTLQTLDPRHACRPVRERWDDDFTWSEPGGLELPPTLDLQQSSVKRDLGRVRQIRELVDWLKSLQPAVDQCLAGDAPANASLPRRSLRDQLETNWVQARFLIDLVDETRQDALAQVRRRPRLTASADSGYPSPDPRSTRAGKAPAIDREADEGIPDPFSDDEFVAEDDVSPHTARDPALKVAEQITLLHRLMAYRQHRDDATTMPPVLLTVDDLQLLTTECQALVTSVEATLAEFHLVE</sequence>
<dbReference type="Proteomes" id="UP001150569">
    <property type="component" value="Unassembled WGS sequence"/>
</dbReference>